<name>A0ABP7XP98_9ACTN</name>
<evidence type="ECO:0000313" key="3">
    <source>
        <dbReference type="Proteomes" id="UP001501495"/>
    </source>
</evidence>
<organism evidence="2 3">
    <name type="scientific">Nocardioides fonticola</name>
    <dbReference type="NCBI Taxonomy" id="450363"/>
    <lineage>
        <taxon>Bacteria</taxon>
        <taxon>Bacillati</taxon>
        <taxon>Actinomycetota</taxon>
        <taxon>Actinomycetes</taxon>
        <taxon>Propionibacteriales</taxon>
        <taxon>Nocardioidaceae</taxon>
        <taxon>Nocardioides</taxon>
    </lineage>
</organism>
<dbReference type="EMBL" id="BAAAZH010000023">
    <property type="protein sequence ID" value="GAA4123219.1"/>
    <property type="molecule type" value="Genomic_DNA"/>
</dbReference>
<feature type="region of interest" description="Disordered" evidence="1">
    <location>
        <begin position="58"/>
        <end position="106"/>
    </location>
</feature>
<comment type="caution">
    <text evidence="2">The sequence shown here is derived from an EMBL/GenBank/DDBJ whole genome shotgun (WGS) entry which is preliminary data.</text>
</comment>
<sequence length="135" mass="13870">MRAALIDATGLVVNVIVLADEPQPTPVYVDGVQQFEDVVTGTSEDGEPIIEQRPVLEMGTGYTPPADQTLIPLDLDSPVGPGWSRTDDDTWIPPAPPETPSAPEAGSSLAALAALLESAGITPEQLADTLAGGAA</sequence>
<gene>
    <name evidence="2" type="ORF">GCM10022215_29650</name>
</gene>
<proteinExistence type="predicted"/>
<protein>
    <submittedName>
        <fullName evidence="2">Uncharacterized protein</fullName>
    </submittedName>
</protein>
<reference evidence="3" key="1">
    <citation type="journal article" date="2019" name="Int. J. Syst. Evol. Microbiol.">
        <title>The Global Catalogue of Microorganisms (GCM) 10K type strain sequencing project: providing services to taxonomists for standard genome sequencing and annotation.</title>
        <authorList>
            <consortium name="The Broad Institute Genomics Platform"/>
            <consortium name="The Broad Institute Genome Sequencing Center for Infectious Disease"/>
            <person name="Wu L."/>
            <person name="Ma J."/>
        </authorList>
    </citation>
    <scope>NUCLEOTIDE SEQUENCE [LARGE SCALE GENOMIC DNA]</scope>
    <source>
        <strain evidence="3">JCM 16703</strain>
    </source>
</reference>
<evidence type="ECO:0000256" key="1">
    <source>
        <dbReference type="SAM" id="MobiDB-lite"/>
    </source>
</evidence>
<evidence type="ECO:0000313" key="2">
    <source>
        <dbReference type="EMBL" id="GAA4123219.1"/>
    </source>
</evidence>
<dbReference type="Proteomes" id="UP001501495">
    <property type="component" value="Unassembled WGS sequence"/>
</dbReference>
<keyword evidence="3" id="KW-1185">Reference proteome</keyword>
<accession>A0ABP7XP98</accession>
<dbReference type="RefSeq" id="WP_344734233.1">
    <property type="nucleotide sequence ID" value="NZ_BAAAZH010000023.1"/>
</dbReference>